<accession>A0A1I3H756</accession>
<organism evidence="2 3">
    <name type="scientific">Selenomonas ruminantium</name>
    <dbReference type="NCBI Taxonomy" id="971"/>
    <lineage>
        <taxon>Bacteria</taxon>
        <taxon>Bacillati</taxon>
        <taxon>Bacillota</taxon>
        <taxon>Negativicutes</taxon>
        <taxon>Selenomonadales</taxon>
        <taxon>Selenomonadaceae</taxon>
        <taxon>Selenomonas</taxon>
    </lineage>
</organism>
<gene>
    <name evidence="2" type="ORF">SAMN04487861_1281</name>
</gene>
<keyword evidence="1" id="KW-0732">Signal</keyword>
<name>A0A1I3H756_SELRU</name>
<evidence type="ECO:0000256" key="1">
    <source>
        <dbReference type="SAM" id="SignalP"/>
    </source>
</evidence>
<feature type="signal peptide" evidence="1">
    <location>
        <begin position="1"/>
        <end position="22"/>
    </location>
</feature>
<dbReference type="RefSeq" id="WP_075445449.1">
    <property type="nucleotide sequence ID" value="NZ_FOQK01000028.1"/>
</dbReference>
<dbReference type="AlphaFoldDB" id="A0A1I3H756"/>
<dbReference type="OrthoDB" id="1623820at2"/>
<feature type="chain" id="PRO_5010242344" evidence="1">
    <location>
        <begin position="23"/>
        <end position="195"/>
    </location>
</feature>
<reference evidence="2 3" key="1">
    <citation type="submission" date="2016-10" db="EMBL/GenBank/DDBJ databases">
        <authorList>
            <person name="de Groot N.N."/>
        </authorList>
    </citation>
    <scope>NUCLEOTIDE SEQUENCE [LARGE SCALE GENOMIC DNA]</scope>
    <source>
        <strain evidence="2 3">Z108</strain>
    </source>
</reference>
<protein>
    <submittedName>
        <fullName evidence="2">Uncharacterized protein</fullName>
    </submittedName>
</protein>
<dbReference type="EMBL" id="FOQK01000028">
    <property type="protein sequence ID" value="SFI31598.1"/>
    <property type="molecule type" value="Genomic_DNA"/>
</dbReference>
<dbReference type="Proteomes" id="UP000183639">
    <property type="component" value="Unassembled WGS sequence"/>
</dbReference>
<sequence length="195" mass="22596">MRKKIILSLIIAYLIVISHTKAATNLEISEIDEITREPWTVFTIYLGMPTEQFVDNFSRLNNWYNEKYQLDRSFRGKPEYSINYKRIYPRMNITETVGVESLLNGGVICVTISITGSYSDCQMLCQRAFNNIKSKINISPKIWRNEGVTSGVHDPQFCAQWNDANNDREISVKVYNMGYDIGLLQIDRYKMEAVI</sequence>
<evidence type="ECO:0000313" key="3">
    <source>
        <dbReference type="Proteomes" id="UP000183639"/>
    </source>
</evidence>
<evidence type="ECO:0000313" key="2">
    <source>
        <dbReference type="EMBL" id="SFI31598.1"/>
    </source>
</evidence>
<proteinExistence type="predicted"/>